<dbReference type="Proteomes" id="UP001595916">
    <property type="component" value="Unassembled WGS sequence"/>
</dbReference>
<sequence>MKKQEFLDLLRHYLRSLPITVVEDIIADYEEHFELGYEKGKTEEQICTELGSPRDIADDYLRNENYKMKRIGSKIFIDETKETGEQRGGESWKKLVLFVFLCLFAMPIFGIGIGFLGGLIGLIIGMMTLVFSLILAAVLLPLTLIPGFVLPWLSVPSFVLSLHPVTRVLFTLASFTFGIMGIALIINFIRWIIKCIEQIYISIIWRINKRRGMR</sequence>
<dbReference type="RefSeq" id="WP_379788548.1">
    <property type="nucleotide sequence ID" value="NZ_JBHSHL010000030.1"/>
</dbReference>
<evidence type="ECO:0000313" key="3">
    <source>
        <dbReference type="Proteomes" id="UP001595916"/>
    </source>
</evidence>
<gene>
    <name evidence="2" type="ORF">ACFO4R_07935</name>
</gene>
<keyword evidence="1" id="KW-1133">Transmembrane helix</keyword>
<evidence type="ECO:0000256" key="1">
    <source>
        <dbReference type="SAM" id="Phobius"/>
    </source>
</evidence>
<dbReference type="EMBL" id="JBHSHL010000030">
    <property type="protein sequence ID" value="MFC4805009.1"/>
    <property type="molecule type" value="Genomic_DNA"/>
</dbReference>
<comment type="caution">
    <text evidence="2">The sequence shown here is derived from an EMBL/GenBank/DDBJ whole genome shotgun (WGS) entry which is preliminary data.</text>
</comment>
<feature type="transmembrane region" description="Helical" evidence="1">
    <location>
        <begin position="95"/>
        <end position="124"/>
    </location>
</feature>
<keyword evidence="1" id="KW-0472">Membrane</keyword>
<keyword evidence="1" id="KW-0812">Transmembrane</keyword>
<feature type="transmembrane region" description="Helical" evidence="1">
    <location>
        <begin position="130"/>
        <end position="153"/>
    </location>
</feature>
<reference evidence="3" key="1">
    <citation type="journal article" date="2019" name="Int. J. Syst. Evol. Microbiol.">
        <title>The Global Catalogue of Microorganisms (GCM) 10K type strain sequencing project: providing services to taxonomists for standard genome sequencing and annotation.</title>
        <authorList>
            <consortium name="The Broad Institute Genomics Platform"/>
            <consortium name="The Broad Institute Genome Sequencing Center for Infectious Disease"/>
            <person name="Wu L."/>
            <person name="Ma J."/>
        </authorList>
    </citation>
    <scope>NUCLEOTIDE SEQUENCE [LARGE SCALE GENOMIC DNA]</scope>
    <source>
        <strain evidence="3">CCUG 46385</strain>
    </source>
</reference>
<feature type="transmembrane region" description="Helical" evidence="1">
    <location>
        <begin position="165"/>
        <end position="185"/>
    </location>
</feature>
<proteinExistence type="predicted"/>
<keyword evidence="3" id="KW-1185">Reference proteome</keyword>
<name>A0ABV9QLC3_9FIRM</name>
<accession>A0ABV9QLC3</accession>
<evidence type="ECO:0000313" key="2">
    <source>
        <dbReference type="EMBL" id="MFC4805009.1"/>
    </source>
</evidence>
<dbReference type="Pfam" id="PF22564">
    <property type="entry name" value="HAAS"/>
    <property type="match status" value="1"/>
</dbReference>
<protein>
    <submittedName>
        <fullName evidence="2">DUF1700 domain-containing protein</fullName>
    </submittedName>
</protein>
<organism evidence="2 3">
    <name type="scientific">Filifactor villosus</name>
    <dbReference type="NCBI Taxonomy" id="29374"/>
    <lineage>
        <taxon>Bacteria</taxon>
        <taxon>Bacillati</taxon>
        <taxon>Bacillota</taxon>
        <taxon>Clostridia</taxon>
        <taxon>Peptostreptococcales</taxon>
        <taxon>Filifactoraceae</taxon>
        <taxon>Filifactor</taxon>
    </lineage>
</organism>